<dbReference type="InterPro" id="IPR036259">
    <property type="entry name" value="MFS_trans_sf"/>
</dbReference>
<feature type="domain" description="Major facilitator superfamily (MFS) profile" evidence="3">
    <location>
        <begin position="11"/>
        <end position="431"/>
    </location>
</feature>
<comment type="caution">
    <text evidence="4">The sequence shown here is derived from an EMBL/GenBank/DDBJ whole genome shotgun (WGS) entry which is preliminary data.</text>
</comment>
<dbReference type="OrthoDB" id="2985014at2759"/>
<dbReference type="EMBL" id="CAJFDH010000004">
    <property type="protein sequence ID" value="CAD5220210.1"/>
    <property type="molecule type" value="Genomic_DNA"/>
</dbReference>
<evidence type="ECO:0000259" key="3">
    <source>
        <dbReference type="PROSITE" id="PS50850"/>
    </source>
</evidence>
<dbReference type="Proteomes" id="UP000783686">
    <property type="component" value="Unassembled WGS sequence"/>
</dbReference>
<dbReference type="EMBL" id="CAJFCW020000004">
    <property type="protein sequence ID" value="CAG9113356.1"/>
    <property type="molecule type" value="Genomic_DNA"/>
</dbReference>
<sequence length="474" mass="52611">MYRYFVLTVSLLGFMMISSNTFAFNIAIVCMSSNSTSDFTAIDVFPPIDYSPYQVSQINWAVGLGSVAGTIPFAHAFYRFGARVPFLIGLLISSVATFLFPFAAEWNYYSMLFLRFLQGFTFSADFSSIGLVTSKWASLKQSGFFLSVLCCHVAMSTGLTNAFSGQVCDSSYGWPYVYFGHGCIGLILAVLWWLVYEDEPHQCNRVSSVELEKIQRNRNLNEIGGATEPIPYKKLLTDPIIWSFWFNGFAEIMASGFVQLYAAYYIKYALNFDVEATGFLSGLTTFAQCPTRLVFGYLADKWTSVGEDFKLKLFNTITLFGGGVFLMCIGLAPEGWSGVAIVAFVCFNLVTGFSTVSFCKAIVLYSRQHGYFVMGITQFMNCVQLFFGPAMVALFVTDKTSKTEWIPVYGVMSGFMLVASIVFLKWSSGHPPAYIAEGIISEDDVEKSKKMSAEGIEPISVDQLAVQNDTDKTV</sequence>
<dbReference type="PANTHER" id="PTHR45757:SF17">
    <property type="entry name" value="MAJOR FACILITATOR SUPERFAMILY (MFS) PROFILE DOMAIN-CONTAINING PROTEIN"/>
    <property type="match status" value="1"/>
</dbReference>
<evidence type="ECO:0000256" key="1">
    <source>
        <dbReference type="ARBA" id="ARBA00004141"/>
    </source>
</evidence>
<dbReference type="Pfam" id="PF07690">
    <property type="entry name" value="MFS_1"/>
    <property type="match status" value="1"/>
</dbReference>
<feature type="transmembrane region" description="Helical" evidence="2">
    <location>
        <begin position="278"/>
        <end position="299"/>
    </location>
</feature>
<dbReference type="Proteomes" id="UP000614601">
    <property type="component" value="Unassembled WGS sequence"/>
</dbReference>
<feature type="transmembrane region" description="Helical" evidence="2">
    <location>
        <begin position="311"/>
        <end position="332"/>
    </location>
</feature>
<evidence type="ECO:0000313" key="4">
    <source>
        <dbReference type="EMBL" id="CAD5220210.1"/>
    </source>
</evidence>
<dbReference type="AlphaFoldDB" id="A0A811KWL8"/>
<evidence type="ECO:0000256" key="2">
    <source>
        <dbReference type="SAM" id="Phobius"/>
    </source>
</evidence>
<feature type="transmembrane region" description="Helical" evidence="2">
    <location>
        <begin position="176"/>
        <end position="195"/>
    </location>
</feature>
<keyword evidence="2" id="KW-0812">Transmembrane</keyword>
<feature type="transmembrane region" description="Helical" evidence="2">
    <location>
        <begin position="58"/>
        <end position="77"/>
    </location>
</feature>
<gene>
    <name evidence="4" type="ORF">BOKJ2_LOCUS8830</name>
</gene>
<dbReference type="GO" id="GO:0016020">
    <property type="term" value="C:membrane"/>
    <property type="evidence" value="ECO:0007669"/>
    <property type="project" value="UniProtKB-SubCell"/>
</dbReference>
<dbReference type="PANTHER" id="PTHR45757">
    <property type="entry name" value="PROTEIN CBG23364-RELATED"/>
    <property type="match status" value="1"/>
</dbReference>
<dbReference type="GO" id="GO:0022857">
    <property type="term" value="F:transmembrane transporter activity"/>
    <property type="evidence" value="ECO:0007669"/>
    <property type="project" value="InterPro"/>
</dbReference>
<keyword evidence="5" id="KW-1185">Reference proteome</keyword>
<feature type="transmembrane region" description="Helical" evidence="2">
    <location>
        <begin position="406"/>
        <end position="424"/>
    </location>
</feature>
<dbReference type="Gene3D" id="1.20.1250.20">
    <property type="entry name" value="MFS general substrate transporter like domains"/>
    <property type="match status" value="2"/>
</dbReference>
<feature type="transmembrane region" description="Helical" evidence="2">
    <location>
        <begin position="338"/>
        <end position="359"/>
    </location>
</feature>
<feature type="transmembrane region" description="Helical" evidence="2">
    <location>
        <begin position="371"/>
        <end position="394"/>
    </location>
</feature>
<feature type="transmembrane region" description="Helical" evidence="2">
    <location>
        <begin position="144"/>
        <end position="164"/>
    </location>
</feature>
<dbReference type="PROSITE" id="PS50850">
    <property type="entry name" value="MFS"/>
    <property type="match status" value="1"/>
</dbReference>
<accession>A0A811KWL8</accession>
<keyword evidence="2" id="KW-1133">Transmembrane helix</keyword>
<organism evidence="4 5">
    <name type="scientific">Bursaphelenchus okinawaensis</name>
    <dbReference type="NCBI Taxonomy" id="465554"/>
    <lineage>
        <taxon>Eukaryota</taxon>
        <taxon>Metazoa</taxon>
        <taxon>Ecdysozoa</taxon>
        <taxon>Nematoda</taxon>
        <taxon>Chromadorea</taxon>
        <taxon>Rhabditida</taxon>
        <taxon>Tylenchina</taxon>
        <taxon>Tylenchomorpha</taxon>
        <taxon>Aphelenchoidea</taxon>
        <taxon>Aphelenchoididae</taxon>
        <taxon>Bursaphelenchus</taxon>
    </lineage>
</organism>
<dbReference type="InterPro" id="IPR020846">
    <property type="entry name" value="MFS_dom"/>
</dbReference>
<dbReference type="SUPFAM" id="SSF103473">
    <property type="entry name" value="MFS general substrate transporter"/>
    <property type="match status" value="1"/>
</dbReference>
<reference evidence="4" key="1">
    <citation type="submission" date="2020-09" db="EMBL/GenBank/DDBJ databases">
        <authorList>
            <person name="Kikuchi T."/>
        </authorList>
    </citation>
    <scope>NUCLEOTIDE SEQUENCE</scope>
    <source>
        <strain evidence="4">SH1</strain>
    </source>
</reference>
<name>A0A811KWL8_9BILA</name>
<feature type="transmembrane region" description="Helical" evidence="2">
    <location>
        <begin position="244"/>
        <end position="266"/>
    </location>
</feature>
<evidence type="ECO:0000313" key="5">
    <source>
        <dbReference type="Proteomes" id="UP000614601"/>
    </source>
</evidence>
<proteinExistence type="predicted"/>
<comment type="subcellular location">
    <subcellularLocation>
        <location evidence="1">Membrane</location>
        <topology evidence="1">Multi-pass membrane protein</topology>
    </subcellularLocation>
</comment>
<protein>
    <recommendedName>
        <fullName evidence="3">Major facilitator superfamily (MFS) profile domain-containing protein</fullName>
    </recommendedName>
</protein>
<dbReference type="InterPro" id="IPR011701">
    <property type="entry name" value="MFS"/>
</dbReference>
<feature type="transmembrane region" description="Helical" evidence="2">
    <location>
        <begin position="84"/>
        <end position="103"/>
    </location>
</feature>
<keyword evidence="2" id="KW-0472">Membrane</keyword>
<feature type="transmembrane region" description="Helical" evidence="2">
    <location>
        <begin position="109"/>
        <end position="132"/>
    </location>
</feature>